<gene>
    <name evidence="1" type="ORF">RRG08_058338</name>
</gene>
<dbReference type="EMBL" id="JAWDGP010000645">
    <property type="protein sequence ID" value="KAK3798662.1"/>
    <property type="molecule type" value="Genomic_DNA"/>
</dbReference>
<accession>A0AAE1E994</accession>
<evidence type="ECO:0000313" key="1">
    <source>
        <dbReference type="EMBL" id="KAK3798662.1"/>
    </source>
</evidence>
<reference evidence="1" key="1">
    <citation type="journal article" date="2023" name="G3 (Bethesda)">
        <title>A reference genome for the long-term kleptoplast-retaining sea slug Elysia crispata morphotype clarki.</title>
        <authorList>
            <person name="Eastman K.E."/>
            <person name="Pendleton A.L."/>
            <person name="Shaikh M.A."/>
            <person name="Suttiyut T."/>
            <person name="Ogas R."/>
            <person name="Tomko P."/>
            <person name="Gavelis G."/>
            <person name="Widhalm J.R."/>
            <person name="Wisecaver J.H."/>
        </authorList>
    </citation>
    <scope>NUCLEOTIDE SEQUENCE</scope>
    <source>
        <strain evidence="1">ECLA1</strain>
    </source>
</reference>
<organism evidence="1 2">
    <name type="scientific">Elysia crispata</name>
    <name type="common">lettuce slug</name>
    <dbReference type="NCBI Taxonomy" id="231223"/>
    <lineage>
        <taxon>Eukaryota</taxon>
        <taxon>Metazoa</taxon>
        <taxon>Spiralia</taxon>
        <taxon>Lophotrochozoa</taxon>
        <taxon>Mollusca</taxon>
        <taxon>Gastropoda</taxon>
        <taxon>Heterobranchia</taxon>
        <taxon>Euthyneura</taxon>
        <taxon>Panpulmonata</taxon>
        <taxon>Sacoglossa</taxon>
        <taxon>Placobranchoidea</taxon>
        <taxon>Plakobranchidae</taxon>
        <taxon>Elysia</taxon>
    </lineage>
</organism>
<keyword evidence="2" id="KW-1185">Reference proteome</keyword>
<proteinExistence type="predicted"/>
<name>A0AAE1E994_9GAST</name>
<sequence>MKVKEAREVKDMAQKGVDEEGCGTILKIYRETNSRSLTKLDSLTLSPSWFCQTSLNLDRGFDWLRELVDRFLCILSHSVRWKSRLIRQRELANQGHHLQATNSSSVQFTVGHFPGVTEGQHLHEVLVLAELCGKALDDKLCGKAPEDKLCGKAPEDKLCGKAFRTTGFELLCVCTALVQQLSKLKHMTSV</sequence>
<protein>
    <submittedName>
        <fullName evidence="1">Uncharacterized protein</fullName>
    </submittedName>
</protein>
<comment type="caution">
    <text evidence="1">The sequence shown here is derived from an EMBL/GenBank/DDBJ whole genome shotgun (WGS) entry which is preliminary data.</text>
</comment>
<evidence type="ECO:0000313" key="2">
    <source>
        <dbReference type="Proteomes" id="UP001283361"/>
    </source>
</evidence>
<dbReference type="AlphaFoldDB" id="A0AAE1E994"/>
<dbReference type="Proteomes" id="UP001283361">
    <property type="component" value="Unassembled WGS sequence"/>
</dbReference>